<evidence type="ECO:0000313" key="4">
    <source>
        <dbReference type="Proteomes" id="UP001209878"/>
    </source>
</evidence>
<keyword evidence="4" id="KW-1185">Reference proteome</keyword>
<dbReference type="Proteomes" id="UP001209878">
    <property type="component" value="Unassembled WGS sequence"/>
</dbReference>
<accession>A0AAD9MQ36</accession>
<dbReference type="Gene3D" id="4.10.1290.10">
    <property type="entry name" value="Tumor necrosis factor receptor superfamily"/>
    <property type="match status" value="1"/>
</dbReference>
<keyword evidence="2" id="KW-0812">Transmembrane</keyword>
<feature type="compositionally biased region" description="Acidic residues" evidence="1">
    <location>
        <begin position="152"/>
        <end position="163"/>
    </location>
</feature>
<evidence type="ECO:0000256" key="1">
    <source>
        <dbReference type="SAM" id="MobiDB-lite"/>
    </source>
</evidence>
<dbReference type="EMBL" id="JAODUO010005315">
    <property type="protein sequence ID" value="KAK2141265.1"/>
    <property type="molecule type" value="Genomic_DNA"/>
</dbReference>
<keyword evidence="2" id="KW-1133">Transmembrane helix</keyword>
<sequence>MLRWHDKYCNVVFYDFFLLQNAQPCKPGEYLDSTVNECTDCAVVCHVPNSRDCVELCPGGTTSHPLLDSPAEGLNLLQLLTITLIPTAVIIAIVVAGVLYKVPQQKQHPDLENGEQEHLREEQIGEGDDLREIEDGDLQENEDGEAGRPEEEFGDASLEETNEGDSLRHVHDQEVVCNDAGR</sequence>
<protein>
    <submittedName>
        <fullName evidence="3">Uncharacterized protein</fullName>
    </submittedName>
</protein>
<organism evidence="3 4">
    <name type="scientific">Ridgeia piscesae</name>
    <name type="common">Tubeworm</name>
    <dbReference type="NCBI Taxonomy" id="27915"/>
    <lineage>
        <taxon>Eukaryota</taxon>
        <taxon>Metazoa</taxon>
        <taxon>Spiralia</taxon>
        <taxon>Lophotrochozoa</taxon>
        <taxon>Annelida</taxon>
        <taxon>Polychaeta</taxon>
        <taxon>Sedentaria</taxon>
        <taxon>Canalipalpata</taxon>
        <taxon>Sabellida</taxon>
        <taxon>Siboglinidae</taxon>
        <taxon>Ridgeia</taxon>
    </lineage>
</organism>
<keyword evidence="2" id="KW-0472">Membrane</keyword>
<comment type="caution">
    <text evidence="3">The sequence shown here is derived from an EMBL/GenBank/DDBJ whole genome shotgun (WGS) entry which is preliminary data.</text>
</comment>
<name>A0AAD9MQ36_RIDPI</name>
<evidence type="ECO:0000256" key="2">
    <source>
        <dbReference type="SAM" id="Phobius"/>
    </source>
</evidence>
<feature type="compositionally biased region" description="Basic and acidic residues" evidence="1">
    <location>
        <begin position="165"/>
        <end position="174"/>
    </location>
</feature>
<feature type="compositionally biased region" description="Acidic residues" evidence="1">
    <location>
        <begin position="124"/>
        <end position="144"/>
    </location>
</feature>
<feature type="compositionally biased region" description="Basic and acidic residues" evidence="1">
    <location>
        <begin position="107"/>
        <end position="123"/>
    </location>
</feature>
<proteinExistence type="predicted"/>
<dbReference type="AlphaFoldDB" id="A0AAD9MQ36"/>
<feature type="region of interest" description="Disordered" evidence="1">
    <location>
        <begin position="106"/>
        <end position="182"/>
    </location>
</feature>
<feature type="transmembrane region" description="Helical" evidence="2">
    <location>
        <begin position="76"/>
        <end position="100"/>
    </location>
</feature>
<evidence type="ECO:0000313" key="3">
    <source>
        <dbReference type="EMBL" id="KAK2141265.1"/>
    </source>
</evidence>
<gene>
    <name evidence="3" type="ORF">NP493_5295g00000</name>
</gene>
<reference evidence="3" key="1">
    <citation type="journal article" date="2023" name="Mol. Biol. Evol.">
        <title>Third-Generation Sequencing Reveals the Adaptive Role of the Epigenome in Three Deep-Sea Polychaetes.</title>
        <authorList>
            <person name="Perez M."/>
            <person name="Aroh O."/>
            <person name="Sun Y."/>
            <person name="Lan Y."/>
            <person name="Juniper S.K."/>
            <person name="Young C.R."/>
            <person name="Angers B."/>
            <person name="Qian P.Y."/>
        </authorList>
    </citation>
    <scope>NUCLEOTIDE SEQUENCE</scope>
    <source>
        <strain evidence="3">R07B-5</strain>
    </source>
</reference>